<organism evidence="2 3">
    <name type="scientific">Phytophthora aleatoria</name>
    <dbReference type="NCBI Taxonomy" id="2496075"/>
    <lineage>
        <taxon>Eukaryota</taxon>
        <taxon>Sar</taxon>
        <taxon>Stramenopiles</taxon>
        <taxon>Oomycota</taxon>
        <taxon>Peronosporomycetes</taxon>
        <taxon>Peronosporales</taxon>
        <taxon>Peronosporaceae</taxon>
        <taxon>Phytophthora</taxon>
    </lineage>
</organism>
<comment type="caution">
    <text evidence="2">The sequence shown here is derived from an EMBL/GenBank/DDBJ whole genome shotgun (WGS) entry which is preliminary data.</text>
</comment>
<sequence>MQRVLSAWRKSRGASAKEGHEELQEVLAKLRKLGRRATLEELTLVDAMQFKESPLVAKLNSPIQFHGLGNMIYNNSGDNDEEVQKALHVWKIAMNKGSEKAKFSYALCMKKGIGFAKKDAVGATKYFKELTATGHGWGTFAYADALNNGEGTRKNEKKAFELYKKCAETGVPPAYMNVSNMYTSGTGTQKNELEALKWLIKATEAGDPTAKSRLGEYYSLGKGGVQKNQTRAVQYYKEAATAGIVLAQYNLGYLFLTGDGVPQDPLQAEALFRKAAEKGFVMAMVNLAQMYRTGYGKVPKELETARKWLELAAPHDPNAKELLKAMTEADTTKEIASKN</sequence>
<evidence type="ECO:0000256" key="1">
    <source>
        <dbReference type="ARBA" id="ARBA00022737"/>
    </source>
</evidence>
<name>A0A8J5J256_9STRA</name>
<gene>
    <name evidence="2" type="ORF">JG688_00000507</name>
</gene>
<dbReference type="SMART" id="SM00671">
    <property type="entry name" value="SEL1"/>
    <property type="match status" value="6"/>
</dbReference>
<protein>
    <submittedName>
        <fullName evidence="2">Uncharacterized protein</fullName>
    </submittedName>
</protein>
<dbReference type="InterPro" id="IPR051726">
    <property type="entry name" value="Chitin_Synth_Reg"/>
</dbReference>
<dbReference type="InterPro" id="IPR006597">
    <property type="entry name" value="Sel1-like"/>
</dbReference>
<keyword evidence="1" id="KW-0677">Repeat</keyword>
<accession>A0A8J5J256</accession>
<keyword evidence="3" id="KW-1185">Reference proteome</keyword>
<evidence type="ECO:0000313" key="2">
    <source>
        <dbReference type="EMBL" id="KAG6977263.1"/>
    </source>
</evidence>
<dbReference type="Proteomes" id="UP000709295">
    <property type="component" value="Unassembled WGS sequence"/>
</dbReference>
<evidence type="ECO:0000313" key="3">
    <source>
        <dbReference type="Proteomes" id="UP000709295"/>
    </source>
</evidence>
<proteinExistence type="predicted"/>
<dbReference type="AlphaFoldDB" id="A0A8J5J256"/>
<dbReference type="Pfam" id="PF08238">
    <property type="entry name" value="Sel1"/>
    <property type="match status" value="6"/>
</dbReference>
<dbReference type="EMBL" id="JAENGY010000009">
    <property type="protein sequence ID" value="KAG6977263.1"/>
    <property type="molecule type" value="Genomic_DNA"/>
</dbReference>
<reference evidence="2" key="1">
    <citation type="submission" date="2021-01" db="EMBL/GenBank/DDBJ databases">
        <title>Phytophthora aleatoria, a newly-described species from Pinus radiata is distinct from Phytophthora cactorum isolates based on comparative genomics.</title>
        <authorList>
            <person name="Mcdougal R."/>
            <person name="Panda P."/>
            <person name="Williams N."/>
            <person name="Studholme D.J."/>
        </authorList>
    </citation>
    <scope>NUCLEOTIDE SEQUENCE</scope>
    <source>
        <strain evidence="2">NZFS 4037</strain>
    </source>
</reference>
<dbReference type="PANTHER" id="PTHR46430">
    <property type="entry name" value="PROTEIN SKT5-RELATED"/>
    <property type="match status" value="1"/>
</dbReference>